<dbReference type="InterPro" id="IPR029052">
    <property type="entry name" value="Metallo-depent_PP-like"/>
</dbReference>
<protein>
    <recommendedName>
        <fullName evidence="4">Calcineurin-like phosphoesterase domain-containing protein</fullName>
    </recommendedName>
</protein>
<dbReference type="EMBL" id="CADCUH010000027">
    <property type="protein sequence ID" value="CAA9322366.1"/>
    <property type="molecule type" value="Genomic_DNA"/>
</dbReference>
<dbReference type="AlphaFoldDB" id="A0A6J4L2M0"/>
<dbReference type="SUPFAM" id="SSF56300">
    <property type="entry name" value="Metallo-dependent phosphatases"/>
    <property type="match status" value="1"/>
</dbReference>
<feature type="region of interest" description="Disordered" evidence="1">
    <location>
        <begin position="542"/>
        <end position="564"/>
    </location>
</feature>
<keyword evidence="2" id="KW-0812">Transmembrane</keyword>
<keyword evidence="2" id="KW-0472">Membrane</keyword>
<organism evidence="3">
    <name type="scientific">uncultured Nocardioidaceae bacterium</name>
    <dbReference type="NCBI Taxonomy" id="253824"/>
    <lineage>
        <taxon>Bacteria</taxon>
        <taxon>Bacillati</taxon>
        <taxon>Actinomycetota</taxon>
        <taxon>Actinomycetes</taxon>
        <taxon>Propionibacteriales</taxon>
        <taxon>Nocardioidaceae</taxon>
        <taxon>environmental samples</taxon>
    </lineage>
</organism>
<gene>
    <name evidence="3" type="ORF">AVDCRST_MAG36-599</name>
</gene>
<evidence type="ECO:0000313" key="3">
    <source>
        <dbReference type="EMBL" id="CAA9322366.1"/>
    </source>
</evidence>
<reference evidence="3" key="1">
    <citation type="submission" date="2020-02" db="EMBL/GenBank/DDBJ databases">
        <authorList>
            <person name="Meier V. D."/>
        </authorList>
    </citation>
    <scope>NUCLEOTIDE SEQUENCE</scope>
    <source>
        <strain evidence="3">AVDCRST_MAG36</strain>
    </source>
</reference>
<name>A0A6J4L2M0_9ACTN</name>
<proteinExistence type="predicted"/>
<accession>A0A6J4L2M0</accession>
<evidence type="ECO:0000256" key="1">
    <source>
        <dbReference type="SAM" id="MobiDB-lite"/>
    </source>
</evidence>
<evidence type="ECO:0000256" key="2">
    <source>
        <dbReference type="SAM" id="Phobius"/>
    </source>
</evidence>
<feature type="transmembrane region" description="Helical" evidence="2">
    <location>
        <begin position="134"/>
        <end position="155"/>
    </location>
</feature>
<evidence type="ECO:0008006" key="4">
    <source>
        <dbReference type="Google" id="ProtNLM"/>
    </source>
</evidence>
<feature type="transmembrane region" description="Helical" evidence="2">
    <location>
        <begin position="167"/>
        <end position="186"/>
    </location>
</feature>
<keyword evidence="2" id="KW-1133">Transmembrane helix</keyword>
<sequence>MIRLDPSSVAAGLGRWLAASAAVGLVALPVVAEQAVEAVSFEDSLGTLPVRVSLCHQGRSTLETGVLGDLHYERTGAFGFGVRARVTEPPRAGGTLASYVDPRFVRANVQFIDDPDAAVASYASEFGSRLLDRVGLVTGVTGLAGGLVVVLLLGGRSAAQGHRRARLAVLVAGSLAASTGAAAVLLERWPCNGDPDPTHPFPAVPGLSFSSPQTLEVARQVRPFLEKNRERIAEQTEGYVAAAEDSFASSLGRRADTLLPGTGEVVVVAEADPQGSYVGTRVRTRLLERLVTALGEDAVALRTVSGDVTSNGTVAEEKFVEAEAAVGGDLPVAAVGGDHDSEATPEQMAEHGMAVPDLTTVEVGGLRVSGAHDVEHKALFGTLVRNDSGLTEAELGARLREEVDPEQAGIVLLHQPDAVAGYLGVDDLDDVRGLTGSRRVPYDDGVPDVPPGTVTVGHLHDLDGPWVLWNTDGEQVTWTVVDQLGTSGGVEERPTFSRFSTPVSLPLKDLTLRLQYVDVESGLQTGWATVVCDTSGRCEVSGRTDVGLPLPDAPSATDRGGITG</sequence>